<dbReference type="InterPro" id="IPR051828">
    <property type="entry name" value="HAD-like_hydrolase_domain"/>
</dbReference>
<dbReference type="EnsemblMetazoa" id="XM_019910649.1">
    <property type="protein sequence ID" value="XP_019766208.1"/>
    <property type="gene ID" value="LOC109541723"/>
</dbReference>
<dbReference type="SFLD" id="SFLDS00003">
    <property type="entry name" value="Haloacid_Dehalogenase"/>
    <property type="match status" value="1"/>
</dbReference>
<feature type="non-terminal residue" evidence="1">
    <location>
        <position position="1"/>
    </location>
</feature>
<dbReference type="GO" id="GO:0005634">
    <property type="term" value="C:nucleus"/>
    <property type="evidence" value="ECO:0007669"/>
    <property type="project" value="TreeGrafter"/>
</dbReference>
<evidence type="ECO:0008006" key="4">
    <source>
        <dbReference type="Google" id="ProtNLM"/>
    </source>
</evidence>
<keyword evidence="3" id="KW-1185">Reference proteome</keyword>
<dbReference type="PANTHER" id="PTHR46191">
    <property type="match status" value="1"/>
</dbReference>
<reference evidence="2" key="2">
    <citation type="submission" date="2024-08" db="UniProtKB">
        <authorList>
            <consortium name="EnsemblMetazoa"/>
        </authorList>
    </citation>
    <scope>IDENTIFICATION</scope>
</reference>
<dbReference type="SFLD" id="SFLDG01129">
    <property type="entry name" value="C1.5:_HAD__Beta-PGM__Phosphata"/>
    <property type="match status" value="1"/>
</dbReference>
<dbReference type="InterPro" id="IPR023214">
    <property type="entry name" value="HAD_sf"/>
</dbReference>
<dbReference type="InterPro" id="IPR036412">
    <property type="entry name" value="HAD-like_sf"/>
</dbReference>
<dbReference type="Gene3D" id="3.40.50.1000">
    <property type="entry name" value="HAD superfamily/HAD-like"/>
    <property type="match status" value="1"/>
</dbReference>
<dbReference type="KEGG" id="dpa:109541723"/>
<dbReference type="PANTHER" id="PTHR46191:SF2">
    <property type="entry name" value="HALOACID DEHALOGENASE-LIKE HYDROLASE DOMAIN-CONTAINING PROTEIN 3"/>
    <property type="match status" value="1"/>
</dbReference>
<name>N6TZ11_DENPD</name>
<evidence type="ECO:0000313" key="1">
    <source>
        <dbReference type="EMBL" id="ENN73566.1"/>
    </source>
</evidence>
<evidence type="ECO:0000313" key="3">
    <source>
        <dbReference type="Proteomes" id="UP000019118"/>
    </source>
</evidence>
<dbReference type="AlphaFoldDB" id="N6TZ11"/>
<dbReference type="SUPFAM" id="SSF56784">
    <property type="entry name" value="HAD-like"/>
    <property type="match status" value="1"/>
</dbReference>
<dbReference type="Gene3D" id="1.10.150.720">
    <property type="entry name" value="Haloacid dehalogenase-like hydrolase"/>
    <property type="match status" value="1"/>
</dbReference>
<dbReference type="Proteomes" id="UP000019118">
    <property type="component" value="Unassembled WGS sequence"/>
</dbReference>
<dbReference type="OrthoDB" id="444127at2759"/>
<dbReference type="NCBIfam" id="TIGR01549">
    <property type="entry name" value="HAD-SF-IA-v1"/>
    <property type="match status" value="1"/>
</dbReference>
<dbReference type="OMA" id="WWRQLIA"/>
<dbReference type="HOGENOM" id="CLU_045011_8_0_1"/>
<evidence type="ECO:0000313" key="2">
    <source>
        <dbReference type="EnsemblMetazoa" id="XP_019766208.1"/>
    </source>
</evidence>
<accession>N6TZ11</accession>
<dbReference type="InterPro" id="IPR006439">
    <property type="entry name" value="HAD-SF_hydro_IA"/>
</dbReference>
<dbReference type="EMBL" id="KB741156">
    <property type="protein sequence ID" value="ENN73566.1"/>
    <property type="molecule type" value="Genomic_DNA"/>
</dbReference>
<reference evidence="1 3" key="1">
    <citation type="journal article" date="2013" name="Genome Biol.">
        <title>Draft genome of the mountain pine beetle, Dendroctonus ponderosae Hopkins, a major forest pest.</title>
        <authorList>
            <person name="Keeling C.I."/>
            <person name="Yuen M.M."/>
            <person name="Liao N.Y."/>
            <person name="Docking T.R."/>
            <person name="Chan S.K."/>
            <person name="Taylor G.A."/>
            <person name="Palmquist D.L."/>
            <person name="Jackman S.D."/>
            <person name="Nguyen A."/>
            <person name="Li M."/>
            <person name="Henderson H."/>
            <person name="Janes J.K."/>
            <person name="Zhao Y."/>
            <person name="Pandoh P."/>
            <person name="Moore R."/>
            <person name="Sperling F.A."/>
            <person name="Huber D.P."/>
            <person name="Birol I."/>
            <person name="Jones S.J."/>
            <person name="Bohlmann J."/>
        </authorList>
    </citation>
    <scope>NUCLEOTIDE SEQUENCE</scope>
</reference>
<dbReference type="InterPro" id="IPR011949">
    <property type="entry name" value="HAD-SF_hydro_IA_REG-2-like"/>
</dbReference>
<dbReference type="Pfam" id="PF00702">
    <property type="entry name" value="Hydrolase"/>
    <property type="match status" value="1"/>
</dbReference>
<dbReference type="NCBIfam" id="TIGR02252">
    <property type="entry name" value="DREG-2"/>
    <property type="match status" value="1"/>
</dbReference>
<gene>
    <name evidence="2" type="primary">109541723</name>
    <name evidence="1" type="ORF">YQE_09815</name>
</gene>
<organism evidence="1">
    <name type="scientific">Dendroctonus ponderosae</name>
    <name type="common">Mountain pine beetle</name>
    <dbReference type="NCBI Taxonomy" id="77166"/>
    <lineage>
        <taxon>Eukaryota</taxon>
        <taxon>Metazoa</taxon>
        <taxon>Ecdysozoa</taxon>
        <taxon>Arthropoda</taxon>
        <taxon>Hexapoda</taxon>
        <taxon>Insecta</taxon>
        <taxon>Pterygota</taxon>
        <taxon>Neoptera</taxon>
        <taxon>Endopterygota</taxon>
        <taxon>Coleoptera</taxon>
        <taxon>Polyphaga</taxon>
        <taxon>Cucujiformia</taxon>
        <taxon>Curculionidae</taxon>
        <taxon>Scolytinae</taxon>
        <taxon>Dendroctonus</taxon>
    </lineage>
</organism>
<proteinExistence type="predicted"/>
<dbReference type="InterPro" id="IPR044924">
    <property type="entry name" value="HAD-SF_hydro_IA_REG-2-like_cap"/>
</dbReference>
<protein>
    <recommendedName>
        <fullName evidence="4">Rhythmically expressed gene 2 protein</fullName>
    </recommendedName>
</protein>
<sequence length="261" mass="30042">MNLSAIRLVTFDVTGTLLKLRTAPAQQYGEIGAMYGVVAENSILSRSFKEQWKRMNAEHPNFGLYTGLGWQNWWKTVVKETFKTSKFRFDETKLEKIACHLLEMYKTTACWQHCYGVPSILSYIRSKNIPMGVISNYDPRLDAILVNTKLKHYFKFVLTSYQVGVHKPDRRIFDLARKEAGSEDLKPEQCLHIGDQPYLDYVAAKNCGWQAFVISDKDYKVLHEICPQLQPSHCFGSAYQLHVNLLKNSGDKLPTTEQEHI</sequence>
<dbReference type="PRINTS" id="PR00413">
    <property type="entry name" value="HADHALOGNASE"/>
</dbReference>